<dbReference type="Gene3D" id="4.10.1240.10">
    <property type="entry name" value="GPCR, family 2, extracellular hormone receptor domain"/>
    <property type="match status" value="1"/>
</dbReference>
<dbReference type="SUPFAM" id="SSF111418">
    <property type="entry name" value="Hormone receptor domain"/>
    <property type="match status" value="1"/>
</dbReference>
<evidence type="ECO:0000313" key="12">
    <source>
        <dbReference type="Proteomes" id="UP000005205"/>
    </source>
</evidence>
<dbReference type="OrthoDB" id="6160250at2759"/>
<sequence length="236" mass="27123">MAHKYCELNGTWFRHPESNQIWSNYTTCVNLQDLSWQQSISGIYEVGYAISLVALLLSLGILTYFRILKFVSKIPCRVLHVVLHYFLLTNYAWMLCEGFYLHTLLVSAFTSEHKLVNWLMGLGWPVPAVIVTLYTALRASSDDPTDTEHLSARPQVRWRERRRCDYQPAAAVPRDDDCNKRLASEDQQLQQSQQTVQVIAAGRQGNHGNNNHTRVFIKRGGDGDDFSHDEYNQTQC</sequence>
<reference evidence="11" key="2">
    <citation type="submission" date="2016-04" db="UniProtKB">
        <authorList>
            <consortium name="EnsemblMetazoa"/>
        </authorList>
    </citation>
    <scope>IDENTIFICATION</scope>
</reference>
<dbReference type="PANTHER" id="PTHR45620:SF32">
    <property type="entry name" value="DIURETIC HORMONE 31 RECEPTOR, ISOFORM C"/>
    <property type="match status" value="1"/>
</dbReference>
<reference evidence="12" key="1">
    <citation type="journal article" date="2011" name="PLoS Genet.">
        <title>The genome sequence of the leaf-cutter ant Atta cephalotes reveals insights into its obligate symbiotic lifestyle.</title>
        <authorList>
            <person name="Suen G."/>
            <person name="Teiling C."/>
            <person name="Li L."/>
            <person name="Holt C."/>
            <person name="Abouheif E."/>
            <person name="Bornberg-Bauer E."/>
            <person name="Bouffard P."/>
            <person name="Caldera E.J."/>
            <person name="Cash E."/>
            <person name="Cavanaugh A."/>
            <person name="Denas O."/>
            <person name="Elhaik E."/>
            <person name="Fave M.J."/>
            <person name="Gadau J."/>
            <person name="Gibson J.D."/>
            <person name="Graur D."/>
            <person name="Grubbs K.J."/>
            <person name="Hagen D.E."/>
            <person name="Harkins T.T."/>
            <person name="Helmkampf M."/>
            <person name="Hu H."/>
            <person name="Johnson B.R."/>
            <person name="Kim J."/>
            <person name="Marsh S.E."/>
            <person name="Moeller J.A."/>
            <person name="Munoz-Torres M.C."/>
            <person name="Murphy M.C."/>
            <person name="Naughton M.C."/>
            <person name="Nigam S."/>
            <person name="Overson R."/>
            <person name="Rajakumar R."/>
            <person name="Reese J.T."/>
            <person name="Scott J.J."/>
            <person name="Smith C.R."/>
            <person name="Tao S."/>
            <person name="Tsutsui N.D."/>
            <person name="Viljakainen L."/>
            <person name="Wissler L."/>
            <person name="Yandell M.D."/>
            <person name="Zimmer F."/>
            <person name="Taylor J."/>
            <person name="Slater S.C."/>
            <person name="Clifton S.W."/>
            <person name="Warren W.C."/>
            <person name="Elsik C.G."/>
            <person name="Smith C.D."/>
            <person name="Weinstock G.M."/>
            <person name="Gerardo N.M."/>
            <person name="Currie C.R."/>
        </authorList>
    </citation>
    <scope>NUCLEOTIDE SEQUENCE [LARGE SCALE GENOMIC DNA]</scope>
</reference>
<dbReference type="PROSITE" id="PS50261">
    <property type="entry name" value="G_PROTEIN_RECEP_F2_4"/>
    <property type="match status" value="1"/>
</dbReference>
<evidence type="ECO:0000256" key="8">
    <source>
        <dbReference type="SAM" id="MobiDB-lite"/>
    </source>
</evidence>
<proteinExistence type="predicted"/>
<name>A0A158NR46_ATTCE</name>
<evidence type="ECO:0000256" key="7">
    <source>
        <dbReference type="ARBA" id="ARBA00023224"/>
    </source>
</evidence>
<dbReference type="EMBL" id="ADTU01023680">
    <property type="status" value="NOT_ANNOTATED_CDS"/>
    <property type="molecule type" value="Genomic_DNA"/>
</dbReference>
<dbReference type="GO" id="GO:0005886">
    <property type="term" value="C:plasma membrane"/>
    <property type="evidence" value="ECO:0007669"/>
    <property type="project" value="TreeGrafter"/>
</dbReference>
<dbReference type="InterPro" id="IPR036445">
    <property type="entry name" value="GPCR_2_extracell_dom_sf"/>
</dbReference>
<dbReference type="InterPro" id="IPR050332">
    <property type="entry name" value="GPCR_2"/>
</dbReference>
<keyword evidence="5 9" id="KW-0472">Membrane</keyword>
<evidence type="ECO:0000256" key="4">
    <source>
        <dbReference type="ARBA" id="ARBA00023040"/>
    </source>
</evidence>
<dbReference type="InterPro" id="IPR000832">
    <property type="entry name" value="GPCR_2_secretin-like"/>
</dbReference>
<feature type="transmembrane region" description="Helical" evidence="9">
    <location>
        <begin position="46"/>
        <end position="65"/>
    </location>
</feature>
<evidence type="ECO:0000259" key="10">
    <source>
        <dbReference type="PROSITE" id="PS50261"/>
    </source>
</evidence>
<dbReference type="STRING" id="12957.A0A158NR46"/>
<dbReference type="Gene3D" id="1.20.1070.10">
    <property type="entry name" value="Rhodopsin 7-helix transmembrane proteins"/>
    <property type="match status" value="1"/>
</dbReference>
<evidence type="ECO:0000256" key="1">
    <source>
        <dbReference type="ARBA" id="ARBA00004141"/>
    </source>
</evidence>
<gene>
    <name evidence="11" type="primary">105623214</name>
</gene>
<comment type="subcellular location">
    <subcellularLocation>
        <location evidence="1">Membrane</location>
        <topology evidence="1">Multi-pass membrane protein</topology>
    </subcellularLocation>
</comment>
<keyword evidence="7" id="KW-0807">Transducer</keyword>
<dbReference type="AlphaFoldDB" id="A0A158NR46"/>
<evidence type="ECO:0000256" key="6">
    <source>
        <dbReference type="ARBA" id="ARBA00023170"/>
    </source>
</evidence>
<feature type="domain" description="G-protein coupled receptors family 2 profile 2" evidence="10">
    <location>
        <begin position="76"/>
        <end position="146"/>
    </location>
</feature>
<dbReference type="EnsemblMetazoa" id="XM_012204614.1">
    <property type="protein sequence ID" value="XP_012060004.1"/>
    <property type="gene ID" value="LOC105623214"/>
</dbReference>
<feature type="compositionally biased region" description="Basic and acidic residues" evidence="8">
    <location>
        <begin position="219"/>
        <end position="236"/>
    </location>
</feature>
<feature type="transmembrane region" description="Helical" evidence="9">
    <location>
        <begin position="77"/>
        <end position="95"/>
    </location>
</feature>
<keyword evidence="6" id="KW-0675">Receptor</keyword>
<dbReference type="GO" id="GO:0007166">
    <property type="term" value="P:cell surface receptor signaling pathway"/>
    <property type="evidence" value="ECO:0007669"/>
    <property type="project" value="InterPro"/>
</dbReference>
<dbReference type="EMBL" id="ADTU01023681">
    <property type="status" value="NOT_ANNOTATED_CDS"/>
    <property type="molecule type" value="Genomic_DNA"/>
</dbReference>
<protein>
    <recommendedName>
        <fullName evidence="10">G-protein coupled receptors family 2 profile 2 domain-containing protein</fullName>
    </recommendedName>
</protein>
<accession>A0A158NR46</accession>
<evidence type="ECO:0000256" key="2">
    <source>
        <dbReference type="ARBA" id="ARBA00022692"/>
    </source>
</evidence>
<dbReference type="Pfam" id="PF00002">
    <property type="entry name" value="7tm_2"/>
    <property type="match status" value="1"/>
</dbReference>
<evidence type="ECO:0000256" key="5">
    <source>
        <dbReference type="ARBA" id="ARBA00023136"/>
    </source>
</evidence>
<keyword evidence="3 9" id="KW-1133">Transmembrane helix</keyword>
<dbReference type="GO" id="GO:0007188">
    <property type="term" value="P:adenylate cyclase-modulating G protein-coupled receptor signaling pathway"/>
    <property type="evidence" value="ECO:0007669"/>
    <property type="project" value="TreeGrafter"/>
</dbReference>
<dbReference type="KEGG" id="acep:105623214"/>
<feature type="transmembrane region" description="Helical" evidence="9">
    <location>
        <begin position="115"/>
        <end position="137"/>
    </location>
</feature>
<feature type="region of interest" description="Disordered" evidence="8">
    <location>
        <begin position="217"/>
        <end position="236"/>
    </location>
</feature>
<dbReference type="EMBL" id="ADTU01023679">
    <property type="status" value="NOT_ANNOTATED_CDS"/>
    <property type="molecule type" value="Genomic_DNA"/>
</dbReference>
<keyword evidence="12" id="KW-1185">Reference proteome</keyword>
<dbReference type="InterPro" id="IPR017981">
    <property type="entry name" value="GPCR_2-like_7TM"/>
</dbReference>
<dbReference type="PANTHER" id="PTHR45620">
    <property type="entry name" value="PDF RECEPTOR-LIKE PROTEIN-RELATED"/>
    <property type="match status" value="1"/>
</dbReference>
<dbReference type="Proteomes" id="UP000005205">
    <property type="component" value="Unassembled WGS sequence"/>
</dbReference>
<evidence type="ECO:0000256" key="9">
    <source>
        <dbReference type="SAM" id="Phobius"/>
    </source>
</evidence>
<evidence type="ECO:0000256" key="3">
    <source>
        <dbReference type="ARBA" id="ARBA00022989"/>
    </source>
</evidence>
<dbReference type="InParanoid" id="A0A158NR46"/>
<evidence type="ECO:0000313" key="11">
    <source>
        <dbReference type="EnsemblMetazoa" id="XP_012060004.1"/>
    </source>
</evidence>
<dbReference type="GO" id="GO:0008528">
    <property type="term" value="F:G protein-coupled peptide receptor activity"/>
    <property type="evidence" value="ECO:0007669"/>
    <property type="project" value="TreeGrafter"/>
</dbReference>
<organism evidence="11 12">
    <name type="scientific">Atta cephalotes</name>
    <name type="common">Leafcutter ant</name>
    <dbReference type="NCBI Taxonomy" id="12957"/>
    <lineage>
        <taxon>Eukaryota</taxon>
        <taxon>Metazoa</taxon>
        <taxon>Ecdysozoa</taxon>
        <taxon>Arthropoda</taxon>
        <taxon>Hexapoda</taxon>
        <taxon>Insecta</taxon>
        <taxon>Pterygota</taxon>
        <taxon>Neoptera</taxon>
        <taxon>Endopterygota</taxon>
        <taxon>Hymenoptera</taxon>
        <taxon>Apocrita</taxon>
        <taxon>Aculeata</taxon>
        <taxon>Formicoidea</taxon>
        <taxon>Formicidae</taxon>
        <taxon>Myrmicinae</taxon>
        <taxon>Atta</taxon>
    </lineage>
</organism>
<keyword evidence="2 9" id="KW-0812">Transmembrane</keyword>
<keyword evidence="4" id="KW-0297">G-protein coupled receptor</keyword>